<name>A0A3D8PW33_9BACI</name>
<keyword evidence="2 4" id="KW-0413">Isomerase</keyword>
<comment type="similarity">
    <text evidence="1 4">Belongs to the pseudouridine synthase RsuA family.</text>
</comment>
<reference evidence="7" key="1">
    <citation type="submission" date="2017-11" db="EMBL/GenBank/DDBJ databases">
        <authorList>
            <person name="Zhu W."/>
        </authorList>
    </citation>
    <scope>NUCLEOTIDE SEQUENCE [LARGE SCALE GENOMIC DNA]</scope>
    <source>
        <strain evidence="7">CAU 1183</strain>
    </source>
</reference>
<keyword evidence="3" id="KW-0694">RNA-binding</keyword>
<dbReference type="PANTHER" id="PTHR47683">
    <property type="entry name" value="PSEUDOURIDINE SYNTHASE FAMILY PROTEIN-RELATED"/>
    <property type="match status" value="1"/>
</dbReference>
<dbReference type="InterPro" id="IPR042092">
    <property type="entry name" value="PsdUridine_s_RsuA/RluB/E/F_cat"/>
</dbReference>
<dbReference type="RefSeq" id="WP_115772840.1">
    <property type="nucleotide sequence ID" value="NZ_PIOC01000014.1"/>
</dbReference>
<dbReference type="CDD" id="cd00165">
    <property type="entry name" value="S4"/>
    <property type="match status" value="1"/>
</dbReference>
<evidence type="ECO:0000313" key="6">
    <source>
        <dbReference type="EMBL" id="RDW19105.1"/>
    </source>
</evidence>
<dbReference type="EC" id="5.4.99.-" evidence="4"/>
<evidence type="ECO:0000256" key="2">
    <source>
        <dbReference type="ARBA" id="ARBA00023235"/>
    </source>
</evidence>
<dbReference type="AlphaFoldDB" id="A0A3D8PW33"/>
<dbReference type="OrthoDB" id="9807213at2"/>
<dbReference type="InterPro" id="IPR020094">
    <property type="entry name" value="TruA/RsuA/RluB/E/F_N"/>
</dbReference>
<dbReference type="InterPro" id="IPR050343">
    <property type="entry name" value="RsuA_PseudoU_synthase"/>
</dbReference>
<evidence type="ECO:0000256" key="4">
    <source>
        <dbReference type="RuleBase" id="RU003887"/>
    </source>
</evidence>
<dbReference type="Pfam" id="PF00849">
    <property type="entry name" value="PseudoU_synth_2"/>
    <property type="match status" value="1"/>
</dbReference>
<dbReference type="FunFam" id="3.10.290.10:FF:000003">
    <property type="entry name" value="Pseudouridine synthase"/>
    <property type="match status" value="1"/>
</dbReference>
<evidence type="ECO:0000259" key="5">
    <source>
        <dbReference type="SMART" id="SM00363"/>
    </source>
</evidence>
<dbReference type="Gene3D" id="3.30.70.580">
    <property type="entry name" value="Pseudouridine synthase I, catalytic domain, N-terminal subdomain"/>
    <property type="match status" value="1"/>
</dbReference>
<dbReference type="PROSITE" id="PS50889">
    <property type="entry name" value="S4"/>
    <property type="match status" value="1"/>
</dbReference>
<dbReference type="PANTHER" id="PTHR47683:SF2">
    <property type="entry name" value="RNA-BINDING S4 DOMAIN-CONTAINING PROTEIN"/>
    <property type="match status" value="1"/>
</dbReference>
<organism evidence="6 7">
    <name type="scientific">Oceanobacillus arenosus</name>
    <dbReference type="NCBI Taxonomy" id="1229153"/>
    <lineage>
        <taxon>Bacteria</taxon>
        <taxon>Bacillati</taxon>
        <taxon>Bacillota</taxon>
        <taxon>Bacilli</taxon>
        <taxon>Bacillales</taxon>
        <taxon>Bacillaceae</taxon>
        <taxon>Oceanobacillus</taxon>
    </lineage>
</organism>
<dbReference type="FunFam" id="3.30.70.580:FF:000005">
    <property type="entry name" value="Pseudouridine synthase"/>
    <property type="match status" value="1"/>
</dbReference>
<accession>A0A3D8PW33</accession>
<dbReference type="Gene3D" id="3.30.70.1560">
    <property type="entry name" value="Alpha-L RNA-binding motif"/>
    <property type="match status" value="1"/>
</dbReference>
<dbReference type="InterPro" id="IPR002942">
    <property type="entry name" value="S4_RNA-bd"/>
</dbReference>
<dbReference type="NCBIfam" id="TIGR00093">
    <property type="entry name" value="pseudouridine synthase"/>
    <property type="match status" value="1"/>
</dbReference>
<dbReference type="InterPro" id="IPR036986">
    <property type="entry name" value="S4_RNA-bd_sf"/>
</dbReference>
<comment type="caution">
    <text evidence="6">The sequence shown here is derived from an EMBL/GenBank/DDBJ whole genome shotgun (WGS) entry which is preliminary data.</text>
</comment>
<dbReference type="GO" id="GO:0000455">
    <property type="term" value="P:enzyme-directed rRNA pseudouridine synthesis"/>
    <property type="evidence" value="ECO:0007669"/>
    <property type="project" value="UniProtKB-ARBA"/>
</dbReference>
<dbReference type="InterPro" id="IPR006145">
    <property type="entry name" value="PsdUridine_synth_RsuA/RluA"/>
</dbReference>
<dbReference type="GO" id="GO:0003723">
    <property type="term" value="F:RNA binding"/>
    <property type="evidence" value="ECO:0007669"/>
    <property type="project" value="UniProtKB-KW"/>
</dbReference>
<dbReference type="InterPro" id="IPR018496">
    <property type="entry name" value="PsdUridine_synth_RsuA/RluB_CS"/>
</dbReference>
<dbReference type="SUPFAM" id="SSF55174">
    <property type="entry name" value="Alpha-L RNA-binding motif"/>
    <property type="match status" value="1"/>
</dbReference>
<sequence>MTDNQERLQKVIAQSGITSRRKAEQLILDGKVKVNGQVVVTLGTKVSNNDQIEVNDVPLEKEAHVYYMLYKPRGVISSVSDDKGRKVVTDLLDGVTERVFPIGRLDYDTSGILLLTNDGDFAHHLMHPKYEVEKKYVAKLKGIPTKPELEKLRKGVKAENDLLKVADYNILSSDKTKNTMIIEIKLREGKNRHVRRMMEQLGYPVMKLKREQYGMLTLKGLKPGAYRALTLKEVKQIRNLATEIVE</sequence>
<dbReference type="SMART" id="SM00363">
    <property type="entry name" value="S4"/>
    <property type="match status" value="1"/>
</dbReference>
<dbReference type="SUPFAM" id="SSF55120">
    <property type="entry name" value="Pseudouridine synthase"/>
    <property type="match status" value="1"/>
</dbReference>
<dbReference type="InterPro" id="IPR000748">
    <property type="entry name" value="PsdUridine_synth_RsuA/RluB/E/F"/>
</dbReference>
<dbReference type="PROSITE" id="PS01149">
    <property type="entry name" value="PSI_RSU"/>
    <property type="match status" value="1"/>
</dbReference>
<gene>
    <name evidence="6" type="ORF">CWR48_08630</name>
</gene>
<evidence type="ECO:0000256" key="3">
    <source>
        <dbReference type="PROSITE-ProRule" id="PRU00182"/>
    </source>
</evidence>
<dbReference type="CDD" id="cd02870">
    <property type="entry name" value="PseudoU_synth_RsuA_like"/>
    <property type="match status" value="1"/>
</dbReference>
<dbReference type="Proteomes" id="UP000257143">
    <property type="component" value="Unassembled WGS sequence"/>
</dbReference>
<dbReference type="Pfam" id="PF01479">
    <property type="entry name" value="S4"/>
    <property type="match status" value="1"/>
</dbReference>
<feature type="domain" description="RNA-binding S4" evidence="5">
    <location>
        <begin position="6"/>
        <end position="63"/>
    </location>
</feature>
<protein>
    <recommendedName>
        <fullName evidence="4">Pseudouridine synthase</fullName>
        <ecNumber evidence="4">5.4.99.-</ecNumber>
    </recommendedName>
</protein>
<dbReference type="Gene3D" id="3.10.290.10">
    <property type="entry name" value="RNA-binding S4 domain"/>
    <property type="match status" value="1"/>
</dbReference>
<dbReference type="InterPro" id="IPR020103">
    <property type="entry name" value="PsdUridine_synth_cat_dom_sf"/>
</dbReference>
<evidence type="ECO:0000256" key="1">
    <source>
        <dbReference type="ARBA" id="ARBA00008348"/>
    </source>
</evidence>
<dbReference type="EMBL" id="PIOC01000014">
    <property type="protein sequence ID" value="RDW19105.1"/>
    <property type="molecule type" value="Genomic_DNA"/>
</dbReference>
<proteinExistence type="inferred from homology"/>
<evidence type="ECO:0000313" key="7">
    <source>
        <dbReference type="Proteomes" id="UP000257143"/>
    </source>
</evidence>
<dbReference type="GO" id="GO:0120159">
    <property type="term" value="F:rRNA pseudouridine synthase activity"/>
    <property type="evidence" value="ECO:0007669"/>
    <property type="project" value="UniProtKB-ARBA"/>
</dbReference>
<keyword evidence="7" id="KW-1185">Reference proteome</keyword>